<dbReference type="SUPFAM" id="SSF53448">
    <property type="entry name" value="Nucleotide-diphospho-sugar transferases"/>
    <property type="match status" value="1"/>
</dbReference>
<dbReference type="InterPro" id="IPR029044">
    <property type="entry name" value="Nucleotide-diphossugar_trans"/>
</dbReference>
<sequence length="380" mass="42819">MAKKHQKHAKIARPDLGTFGRNEYAILGTPCGEIKKLAKQISEGLASQHKIAYVDADHKSADDASSLDGSSLQYGNHLEYVDKIDFHRFDQMGELTPFDYKRKFADQDLILVNGNHFEGQKQILVIDSRKSLEKKLHKLTNVALILFQIEEVEAPDYIQTHLFDFDNIPQLSIDDTHGIHAFLQREMKLSAPNIKGLVLAGGQSTRMMRDKSEINYFGKSQKDFMFDLLTKTTDEAYYSVRADQLTNGTSNQIADTFTGLGPYGAILSAFRSDPNAAWLVTACDQPFLTKETLALLTSKRNPSKIATAFYNPETDFPEPLITLWEPKAYGHLLHYLSLGYSCPRKVLINEDIEMIHLDDASVLKNVNTPEEYNEALKILG</sequence>
<evidence type="ECO:0000256" key="5">
    <source>
        <dbReference type="ARBA" id="ARBA00022842"/>
    </source>
</evidence>
<dbReference type="PANTHER" id="PTHR19136">
    <property type="entry name" value="MOLYBDENUM COFACTOR GUANYLYLTRANSFERASE"/>
    <property type="match status" value="1"/>
</dbReference>
<dbReference type="InterPro" id="IPR013482">
    <property type="entry name" value="Molybde_CF_guanTrfase"/>
</dbReference>
<dbReference type="GO" id="GO:0016740">
    <property type="term" value="F:transferase activity"/>
    <property type="evidence" value="ECO:0007669"/>
    <property type="project" value="UniProtKB-KW"/>
</dbReference>
<keyword evidence="7" id="KW-0501">Molybdenum cofactor biosynthesis</keyword>
<dbReference type="RefSeq" id="WP_263049732.1">
    <property type="nucleotide sequence ID" value="NZ_CP106735.1"/>
</dbReference>
<accession>A0ABY6CX78</accession>
<dbReference type="CDD" id="cd02503">
    <property type="entry name" value="MobA"/>
    <property type="match status" value="1"/>
</dbReference>
<keyword evidence="1" id="KW-0963">Cytoplasm</keyword>
<evidence type="ECO:0000256" key="1">
    <source>
        <dbReference type="ARBA" id="ARBA00022490"/>
    </source>
</evidence>
<evidence type="ECO:0000256" key="7">
    <source>
        <dbReference type="ARBA" id="ARBA00023150"/>
    </source>
</evidence>
<keyword evidence="5" id="KW-0460">Magnesium</keyword>
<evidence type="ECO:0000256" key="3">
    <source>
        <dbReference type="ARBA" id="ARBA00022723"/>
    </source>
</evidence>
<keyword evidence="10" id="KW-1185">Reference proteome</keyword>
<feature type="domain" description="MobA-like NTP transferase" evidence="8">
    <location>
        <begin position="196"/>
        <end position="336"/>
    </location>
</feature>
<dbReference type="Proteomes" id="UP001062165">
    <property type="component" value="Chromosome"/>
</dbReference>
<name>A0ABY6CX78_9BACT</name>
<protein>
    <submittedName>
        <fullName evidence="9">NTP transferase domain-containing protein</fullName>
    </submittedName>
</protein>
<dbReference type="Gene3D" id="3.90.550.10">
    <property type="entry name" value="Spore Coat Polysaccharide Biosynthesis Protein SpsA, Chain A"/>
    <property type="match status" value="1"/>
</dbReference>
<dbReference type="InterPro" id="IPR025877">
    <property type="entry name" value="MobA-like_NTP_Trfase"/>
</dbReference>
<organism evidence="9 10">
    <name type="scientific">Reichenbachiella carrageenanivorans</name>
    <dbReference type="NCBI Taxonomy" id="2979869"/>
    <lineage>
        <taxon>Bacteria</taxon>
        <taxon>Pseudomonadati</taxon>
        <taxon>Bacteroidota</taxon>
        <taxon>Cytophagia</taxon>
        <taxon>Cytophagales</taxon>
        <taxon>Reichenbachiellaceae</taxon>
        <taxon>Reichenbachiella</taxon>
    </lineage>
</organism>
<evidence type="ECO:0000313" key="9">
    <source>
        <dbReference type="EMBL" id="UXX77985.1"/>
    </source>
</evidence>
<keyword evidence="2 9" id="KW-0808">Transferase</keyword>
<evidence type="ECO:0000259" key="8">
    <source>
        <dbReference type="Pfam" id="PF12804"/>
    </source>
</evidence>
<keyword evidence="6" id="KW-0342">GTP-binding</keyword>
<evidence type="ECO:0000313" key="10">
    <source>
        <dbReference type="Proteomes" id="UP001062165"/>
    </source>
</evidence>
<evidence type="ECO:0000256" key="4">
    <source>
        <dbReference type="ARBA" id="ARBA00022741"/>
    </source>
</evidence>
<keyword evidence="3" id="KW-0479">Metal-binding</keyword>
<reference evidence="9" key="1">
    <citation type="submission" date="2022-10" db="EMBL/GenBank/DDBJ databases">
        <title>Comparative genomics and taxonomic characterization of three novel marine species of genus Reichenbachiella exhibiting antioxidant and polysaccharide degradation activities.</title>
        <authorList>
            <person name="Muhammad N."/>
            <person name="Lee Y.-J."/>
            <person name="Ko J."/>
            <person name="Kim S.-G."/>
        </authorList>
    </citation>
    <scope>NUCLEOTIDE SEQUENCE</scope>
    <source>
        <strain evidence="9">Wsw4-B4</strain>
    </source>
</reference>
<keyword evidence="4" id="KW-0547">Nucleotide-binding</keyword>
<dbReference type="Pfam" id="PF12804">
    <property type="entry name" value="NTP_transf_3"/>
    <property type="match status" value="1"/>
</dbReference>
<dbReference type="PANTHER" id="PTHR19136:SF81">
    <property type="entry name" value="MOLYBDENUM COFACTOR GUANYLYLTRANSFERASE"/>
    <property type="match status" value="1"/>
</dbReference>
<dbReference type="EMBL" id="CP106735">
    <property type="protein sequence ID" value="UXX77985.1"/>
    <property type="molecule type" value="Genomic_DNA"/>
</dbReference>
<proteinExistence type="predicted"/>
<evidence type="ECO:0000256" key="2">
    <source>
        <dbReference type="ARBA" id="ARBA00022679"/>
    </source>
</evidence>
<gene>
    <name evidence="9" type="ORF">N7E81_11500</name>
</gene>
<evidence type="ECO:0000256" key="6">
    <source>
        <dbReference type="ARBA" id="ARBA00023134"/>
    </source>
</evidence>